<dbReference type="PROSITE" id="PS51257">
    <property type="entry name" value="PROKAR_LIPOPROTEIN"/>
    <property type="match status" value="1"/>
</dbReference>
<name>A0ABY7EXR9_MYAAR</name>
<sequence length="522" mass="57376">MNVFRLVNFGLVAFSCVALLFDCVGYICPGWWVVSLSKYREQERIPAESMQDQNFTEGMVQSGQLHQLSRRAAPKRSTTKPERTRRPVGRRSTLAGLPARLPGVKKDPLAPRKQKPTTSSVTKRAWTEYHRIDSTKLPENGRTERPGIQRYTPALLAGGRPANMAPWNPNNSVAKGPGSFQLPNNLSSFGNNSFLSPQLRAPNRSFEVSRSSTPVTGPSKNLSILSEGQRRATVLPRQHVTSLGNDEMLQIWQKLRQQYSQSISSKGNASFWEWVESTPHSNVSDALLEQAKEWLQSHPAAMAGWSPTAKARSTISRGVHSSVLEAEMEQQGKVNFNVGLWYGRMCIQNVCGSYGVTQLAHPAMMSTWHDLRIEASMAVIFALVGTAGTLITVRPSVLRGHQTATSVVGAGGMALSGVMYLVAIARISSHYSMLTETFADVYMSHDVGTPWAAIISGMGACCALVTAVLMGVRVWAIRNGRWEKMADETSVIYQKDSISLAEDRKEVKGMENAEYDNAGCEA</sequence>
<evidence type="ECO:0008006" key="5">
    <source>
        <dbReference type="Google" id="ProtNLM"/>
    </source>
</evidence>
<feature type="transmembrane region" description="Helical" evidence="2">
    <location>
        <begin position="451"/>
        <end position="476"/>
    </location>
</feature>
<dbReference type="Proteomes" id="UP001164746">
    <property type="component" value="Chromosome 8"/>
</dbReference>
<keyword evidence="2" id="KW-1133">Transmembrane helix</keyword>
<reference evidence="3" key="1">
    <citation type="submission" date="2022-11" db="EMBL/GenBank/DDBJ databases">
        <title>Centuries of genome instability and evolution in soft-shell clam transmissible cancer (bioRxiv).</title>
        <authorList>
            <person name="Hart S.F.M."/>
            <person name="Yonemitsu M.A."/>
            <person name="Giersch R.M."/>
            <person name="Beal B.F."/>
            <person name="Arriagada G."/>
            <person name="Davis B.W."/>
            <person name="Ostrander E.A."/>
            <person name="Goff S.P."/>
            <person name="Metzger M.J."/>
        </authorList>
    </citation>
    <scope>NUCLEOTIDE SEQUENCE</scope>
    <source>
        <strain evidence="3">MELC-2E11</strain>
        <tissue evidence="3">Siphon/mantle</tissue>
    </source>
</reference>
<evidence type="ECO:0000256" key="2">
    <source>
        <dbReference type="SAM" id="Phobius"/>
    </source>
</evidence>
<feature type="compositionally biased region" description="Basic residues" evidence="1">
    <location>
        <begin position="68"/>
        <end position="78"/>
    </location>
</feature>
<organism evidence="3 4">
    <name type="scientific">Mya arenaria</name>
    <name type="common">Soft-shell clam</name>
    <dbReference type="NCBI Taxonomy" id="6604"/>
    <lineage>
        <taxon>Eukaryota</taxon>
        <taxon>Metazoa</taxon>
        <taxon>Spiralia</taxon>
        <taxon>Lophotrochozoa</taxon>
        <taxon>Mollusca</taxon>
        <taxon>Bivalvia</taxon>
        <taxon>Autobranchia</taxon>
        <taxon>Heteroconchia</taxon>
        <taxon>Euheterodonta</taxon>
        <taxon>Imparidentia</taxon>
        <taxon>Neoheterodontei</taxon>
        <taxon>Myida</taxon>
        <taxon>Myoidea</taxon>
        <taxon>Myidae</taxon>
        <taxon>Mya</taxon>
    </lineage>
</organism>
<evidence type="ECO:0000313" key="3">
    <source>
        <dbReference type="EMBL" id="WAR13219.1"/>
    </source>
</evidence>
<evidence type="ECO:0000256" key="1">
    <source>
        <dbReference type="SAM" id="MobiDB-lite"/>
    </source>
</evidence>
<accession>A0ABY7EXR9</accession>
<gene>
    <name evidence="3" type="ORF">MAR_027399</name>
</gene>
<protein>
    <recommendedName>
        <fullName evidence="5">Transmembrane protein</fullName>
    </recommendedName>
</protein>
<proteinExistence type="predicted"/>
<feature type="region of interest" description="Disordered" evidence="1">
    <location>
        <begin position="63"/>
        <end position="123"/>
    </location>
</feature>
<keyword evidence="2" id="KW-0472">Membrane</keyword>
<feature type="transmembrane region" description="Helical" evidence="2">
    <location>
        <begin position="405"/>
        <end position="431"/>
    </location>
</feature>
<keyword evidence="4" id="KW-1185">Reference proteome</keyword>
<evidence type="ECO:0000313" key="4">
    <source>
        <dbReference type="Proteomes" id="UP001164746"/>
    </source>
</evidence>
<feature type="transmembrane region" description="Helical" evidence="2">
    <location>
        <begin position="375"/>
        <end position="393"/>
    </location>
</feature>
<dbReference type="EMBL" id="CP111019">
    <property type="protein sequence ID" value="WAR13219.1"/>
    <property type="molecule type" value="Genomic_DNA"/>
</dbReference>
<keyword evidence="2" id="KW-0812">Transmembrane</keyword>